<proteinExistence type="predicted"/>
<organism evidence="1">
    <name type="scientific">marine sediment metagenome</name>
    <dbReference type="NCBI Taxonomy" id="412755"/>
    <lineage>
        <taxon>unclassified sequences</taxon>
        <taxon>metagenomes</taxon>
        <taxon>ecological metagenomes</taxon>
    </lineage>
</organism>
<name>A0A0F9BWX5_9ZZZZ</name>
<evidence type="ECO:0000313" key="1">
    <source>
        <dbReference type="EMBL" id="KKL26404.1"/>
    </source>
</evidence>
<protein>
    <submittedName>
        <fullName evidence="1">Uncharacterized protein</fullName>
    </submittedName>
</protein>
<accession>A0A0F9BWX5</accession>
<reference evidence="1" key="1">
    <citation type="journal article" date="2015" name="Nature">
        <title>Complex archaea that bridge the gap between prokaryotes and eukaryotes.</title>
        <authorList>
            <person name="Spang A."/>
            <person name="Saw J.H."/>
            <person name="Jorgensen S.L."/>
            <person name="Zaremba-Niedzwiedzka K."/>
            <person name="Martijn J."/>
            <person name="Lind A.E."/>
            <person name="van Eijk R."/>
            <person name="Schleper C."/>
            <person name="Guy L."/>
            <person name="Ettema T.J."/>
        </authorList>
    </citation>
    <scope>NUCLEOTIDE SEQUENCE</scope>
</reference>
<gene>
    <name evidence="1" type="ORF">LCGC14_2395640</name>
</gene>
<sequence>MKSIFSAGKYQHVLVNDVYRPLKHAIVSWSGREPGMKNAIKAFRGLLSLPDPTKENTFGHNDHILIETRDEMFRRFKDLYYTKIFRTLINLVIKKYNIDTLYRGILDWWLGELIRRGWQFPGQNRPSSCLWDTLPPETRARMGKSIRDNYQMLQDRLKVIQEKFGDSEEGKIHRVSRMEQFTKRIEDDFEREVIAWR</sequence>
<dbReference type="EMBL" id="LAZR01035850">
    <property type="protein sequence ID" value="KKL26404.1"/>
    <property type="molecule type" value="Genomic_DNA"/>
</dbReference>
<dbReference type="AlphaFoldDB" id="A0A0F9BWX5"/>
<comment type="caution">
    <text evidence="1">The sequence shown here is derived from an EMBL/GenBank/DDBJ whole genome shotgun (WGS) entry which is preliminary data.</text>
</comment>